<accession>A0A2V3PJU9</accession>
<name>A0A2V3PJU9_9BACT</name>
<dbReference type="Proteomes" id="UP000247973">
    <property type="component" value="Unassembled WGS sequence"/>
</dbReference>
<gene>
    <name evidence="1" type="ORF">CLV62_15413</name>
</gene>
<dbReference type="RefSeq" id="WP_110312744.1">
    <property type="nucleotide sequence ID" value="NZ_QICL01000054.1"/>
</dbReference>
<keyword evidence="2" id="KW-1185">Reference proteome</keyword>
<comment type="caution">
    <text evidence="1">The sequence shown here is derived from an EMBL/GenBank/DDBJ whole genome shotgun (WGS) entry which is preliminary data.</text>
</comment>
<evidence type="ECO:0000313" key="2">
    <source>
        <dbReference type="Proteomes" id="UP000247973"/>
    </source>
</evidence>
<evidence type="ECO:0008006" key="3">
    <source>
        <dbReference type="Google" id="ProtNLM"/>
    </source>
</evidence>
<sequence length="118" mass="13090">MKRNIITISDSGMVSVPQEVSMNINEIANLLGVFYQTAKNAIRSIEISGVAGGDYSKSGTVEGLKVYPDYYGLEMIIAVAFRVKSENAEIFRDWLIQRATQNSTYTVLTLMTQNAMLN</sequence>
<dbReference type="AlphaFoldDB" id="A0A2V3PJU9"/>
<proteinExistence type="predicted"/>
<dbReference type="OrthoDB" id="997490at2"/>
<evidence type="ECO:0000313" key="1">
    <source>
        <dbReference type="EMBL" id="PXV57163.1"/>
    </source>
</evidence>
<protein>
    <recommendedName>
        <fullName evidence="3">Virulence RhuM family protein</fullName>
    </recommendedName>
</protein>
<organism evidence="1 2">
    <name type="scientific">Dysgonomonas alginatilytica</name>
    <dbReference type="NCBI Taxonomy" id="1605892"/>
    <lineage>
        <taxon>Bacteria</taxon>
        <taxon>Pseudomonadati</taxon>
        <taxon>Bacteroidota</taxon>
        <taxon>Bacteroidia</taxon>
        <taxon>Bacteroidales</taxon>
        <taxon>Dysgonomonadaceae</taxon>
        <taxon>Dysgonomonas</taxon>
    </lineage>
</organism>
<reference evidence="1 2" key="1">
    <citation type="submission" date="2018-03" db="EMBL/GenBank/DDBJ databases">
        <title>Genomic Encyclopedia of Archaeal and Bacterial Type Strains, Phase II (KMG-II): from individual species to whole genera.</title>
        <authorList>
            <person name="Goeker M."/>
        </authorList>
    </citation>
    <scope>NUCLEOTIDE SEQUENCE [LARGE SCALE GENOMIC DNA]</scope>
    <source>
        <strain evidence="1 2">DSM 100214</strain>
    </source>
</reference>
<dbReference type="EMBL" id="QICL01000054">
    <property type="protein sequence ID" value="PXV57163.1"/>
    <property type="molecule type" value="Genomic_DNA"/>
</dbReference>